<feature type="compositionally biased region" description="Polar residues" evidence="1">
    <location>
        <begin position="124"/>
        <end position="133"/>
    </location>
</feature>
<evidence type="ECO:0000313" key="3">
    <source>
        <dbReference type="Proteomes" id="UP000008144"/>
    </source>
</evidence>
<dbReference type="HOGENOM" id="CLU_1643102_0_0_1"/>
<feature type="compositionally biased region" description="Polar residues" evidence="1">
    <location>
        <begin position="152"/>
        <end position="161"/>
    </location>
</feature>
<name>H2XYF2_CIOIN</name>
<gene>
    <name evidence="2" type="primary">LOC100175332</name>
</gene>
<accession>H2XYF2</accession>
<reference evidence="3" key="1">
    <citation type="journal article" date="2002" name="Science">
        <title>The draft genome of Ciona intestinalis: insights into chordate and vertebrate origins.</title>
        <authorList>
            <person name="Dehal P."/>
            <person name="Satou Y."/>
            <person name="Campbell R.K."/>
            <person name="Chapman J."/>
            <person name="Degnan B."/>
            <person name="De Tomaso A."/>
            <person name="Davidson B."/>
            <person name="Di Gregorio A."/>
            <person name="Gelpke M."/>
            <person name="Goodstein D.M."/>
            <person name="Harafuji N."/>
            <person name="Hastings K.E."/>
            <person name="Ho I."/>
            <person name="Hotta K."/>
            <person name="Huang W."/>
            <person name="Kawashima T."/>
            <person name="Lemaire P."/>
            <person name="Martinez D."/>
            <person name="Meinertzhagen I.A."/>
            <person name="Necula S."/>
            <person name="Nonaka M."/>
            <person name="Putnam N."/>
            <person name="Rash S."/>
            <person name="Saiga H."/>
            <person name="Satake M."/>
            <person name="Terry A."/>
            <person name="Yamada L."/>
            <person name="Wang H.G."/>
            <person name="Awazu S."/>
            <person name="Azumi K."/>
            <person name="Boore J."/>
            <person name="Branno M."/>
            <person name="Chin-Bow S."/>
            <person name="DeSantis R."/>
            <person name="Doyle S."/>
            <person name="Francino P."/>
            <person name="Keys D.N."/>
            <person name="Haga S."/>
            <person name="Hayashi H."/>
            <person name="Hino K."/>
            <person name="Imai K.S."/>
            <person name="Inaba K."/>
            <person name="Kano S."/>
            <person name="Kobayashi K."/>
            <person name="Kobayashi M."/>
            <person name="Lee B.I."/>
            <person name="Makabe K.W."/>
            <person name="Manohar C."/>
            <person name="Matassi G."/>
            <person name="Medina M."/>
            <person name="Mochizuki Y."/>
            <person name="Mount S."/>
            <person name="Morishita T."/>
            <person name="Miura S."/>
            <person name="Nakayama A."/>
            <person name="Nishizaka S."/>
            <person name="Nomoto H."/>
            <person name="Ohta F."/>
            <person name="Oishi K."/>
            <person name="Rigoutsos I."/>
            <person name="Sano M."/>
            <person name="Sasaki A."/>
            <person name="Sasakura Y."/>
            <person name="Shoguchi E."/>
            <person name="Shin-i T."/>
            <person name="Spagnuolo A."/>
            <person name="Stainier D."/>
            <person name="Suzuki M.M."/>
            <person name="Tassy O."/>
            <person name="Takatori N."/>
            <person name="Tokuoka M."/>
            <person name="Yagi K."/>
            <person name="Yoshizaki F."/>
            <person name="Wada S."/>
            <person name="Zhang C."/>
            <person name="Hyatt P.D."/>
            <person name="Larimer F."/>
            <person name="Detter C."/>
            <person name="Doggett N."/>
            <person name="Glavina T."/>
            <person name="Hawkins T."/>
            <person name="Richardson P."/>
            <person name="Lucas S."/>
            <person name="Kohara Y."/>
            <person name="Levine M."/>
            <person name="Satoh N."/>
            <person name="Rokhsar D.S."/>
        </authorList>
    </citation>
    <scope>NUCLEOTIDE SEQUENCE [LARGE SCALE GENOMIC DNA]</scope>
</reference>
<dbReference type="AlphaFoldDB" id="H2XYF2"/>
<feature type="region of interest" description="Disordered" evidence="1">
    <location>
        <begin position="124"/>
        <end position="161"/>
    </location>
</feature>
<dbReference type="InParanoid" id="H2XYF2"/>
<keyword evidence="3" id="KW-1185">Reference proteome</keyword>
<evidence type="ECO:0000256" key="1">
    <source>
        <dbReference type="SAM" id="MobiDB-lite"/>
    </source>
</evidence>
<dbReference type="Proteomes" id="UP000008144">
    <property type="component" value="Unassembled WGS sequence"/>
</dbReference>
<dbReference type="Ensembl" id="ENSCINT00000033486.1">
    <property type="protein sequence ID" value="ENSCINP00000034686.1"/>
    <property type="gene ID" value="ENSCING00000022985.1"/>
</dbReference>
<protein>
    <submittedName>
        <fullName evidence="2">Uncharacterized LOC100175332</fullName>
    </submittedName>
</protein>
<reference evidence="2" key="3">
    <citation type="submission" date="2025-09" db="UniProtKB">
        <authorList>
            <consortium name="Ensembl"/>
        </authorList>
    </citation>
    <scope>IDENTIFICATION</scope>
</reference>
<reference evidence="2" key="2">
    <citation type="submission" date="2025-08" db="UniProtKB">
        <authorList>
            <consortium name="Ensembl"/>
        </authorList>
    </citation>
    <scope>IDENTIFICATION</scope>
</reference>
<sequence length="161" mass="18190">MSPSEREGKRPVLKSERMHKRRLEAFLRSTSPKVEFDIPHSQPRFDMKGIEFTFSVNTGIQWKAWSEASSSRSSTPPLTGIIEVVKAPPTSQKRIVRRSGFTIRKLRTSHADNITGINTTHQQRTNTVKQTNETPKEKARLPPKHVPVAQPPSVSYTTSVC</sequence>
<evidence type="ECO:0000313" key="2">
    <source>
        <dbReference type="Ensembl" id="ENSCINP00000034686.1"/>
    </source>
</evidence>
<proteinExistence type="predicted"/>
<organism evidence="2 3">
    <name type="scientific">Ciona intestinalis</name>
    <name type="common">Transparent sea squirt</name>
    <name type="synonym">Ascidia intestinalis</name>
    <dbReference type="NCBI Taxonomy" id="7719"/>
    <lineage>
        <taxon>Eukaryota</taxon>
        <taxon>Metazoa</taxon>
        <taxon>Chordata</taxon>
        <taxon>Tunicata</taxon>
        <taxon>Ascidiacea</taxon>
        <taxon>Phlebobranchia</taxon>
        <taxon>Cionidae</taxon>
        <taxon>Ciona</taxon>
    </lineage>
</organism>